<evidence type="ECO:0000313" key="2">
    <source>
        <dbReference type="Proteomes" id="UP000486903"/>
    </source>
</evidence>
<protein>
    <submittedName>
        <fullName evidence="1">Uncharacterized protein</fullName>
    </submittedName>
</protein>
<sequence>MFNDNIKICSEDGDCFDKKQIALAIRNATLNDCLECSLIEDGIINGCESCSLKFICDGIEELSDKYVNHTTKVVNTFKLD</sequence>
<comment type="caution">
    <text evidence="1">The sequence shown here is derived from an EMBL/GenBank/DDBJ whole genome shotgun (WGS) entry which is preliminary data.</text>
</comment>
<dbReference type="RefSeq" id="WP_003372543.1">
    <property type="nucleotide sequence ID" value="NZ_JACBBA010000001.1"/>
</dbReference>
<evidence type="ECO:0000313" key="1">
    <source>
        <dbReference type="EMBL" id="NFV24938.1"/>
    </source>
</evidence>
<proteinExistence type="predicted"/>
<dbReference type="AlphaFoldDB" id="A0A6B4JJT9"/>
<accession>A0A6B4JJT9</accession>
<organism evidence="1 2">
    <name type="scientific">Clostridium botulinum</name>
    <dbReference type="NCBI Taxonomy" id="1491"/>
    <lineage>
        <taxon>Bacteria</taxon>
        <taxon>Bacillati</taxon>
        <taxon>Bacillota</taxon>
        <taxon>Clostridia</taxon>
        <taxon>Eubacteriales</taxon>
        <taxon>Clostridiaceae</taxon>
        <taxon>Clostridium</taxon>
    </lineage>
</organism>
<name>A0A6B4JJT9_CLOBO</name>
<dbReference type="Proteomes" id="UP000486903">
    <property type="component" value="Unassembled WGS sequence"/>
</dbReference>
<dbReference type="EMBL" id="SXFB01000001">
    <property type="protein sequence ID" value="NFV24938.1"/>
    <property type="molecule type" value="Genomic_DNA"/>
</dbReference>
<reference evidence="1 2" key="1">
    <citation type="submission" date="2019-04" db="EMBL/GenBank/DDBJ databases">
        <title>Genome sequencing of Clostridium botulinum Groups I-IV and Clostridium butyricum.</title>
        <authorList>
            <person name="Brunt J."/>
            <person name="Van Vliet A.H.M."/>
            <person name="Stringer S.C."/>
            <person name="Carter A.T."/>
            <person name="Peck M.W."/>
        </authorList>
    </citation>
    <scope>NUCLEOTIDE SEQUENCE [LARGE SCALE GENOMIC DNA]</scope>
    <source>
        <strain evidence="1 2">BL81</strain>
    </source>
</reference>
<gene>
    <name evidence="1" type="ORF">FDG31_01920</name>
</gene>